<evidence type="ECO:0000256" key="13">
    <source>
        <dbReference type="RuleBase" id="RU003832"/>
    </source>
</evidence>
<sequence>MPKLRGSRTHEGLPISDASPISVSNKKRWSTLMPWLIALVVIAQLTFLGRLGIAKNATFFHSWPELFRKQHSSSGVKVAGVRNSGIRGLGGHRYSGVETCEEWLEREDTVVYSRDFNKDPIWISTSGVKEDVKTCAVNCSFRSKWSRKADATFKLPKKSKAPSVHRSMESASYYAENNITQARRWQHVSEHLGSLTWLYRYKILTILLMEGFAIVMTTSLSSDVPVGYFSWAEYDIMAPVIPKSEKALAAAFISNCIACNFRLEALMELEKENIKIDSYGLCHRNRDGGVDKVEILKRYKFSLAFENSNEEDYVTEKFFQSLVAGSVPVVIGAPNIEDFAPSSDSYLHIKDLKDVRSIAEQMKYLAGNRDAYNRLLRWKQEGPTDTFKALLDMAAVHSSCRLCIHIATAIWEKEEKNSDAKKRPCKCNKGSETVYHLYVRERGRFEMDSIFVRSGNMTLKALEAAVLTHFKFRKHVPIWKPERPESLRGEDELKVYRIYPLGLTQRQALYTFKFKGDADLKNHIENNPCAKFEVIFV</sequence>
<evidence type="ECO:0000256" key="1">
    <source>
        <dbReference type="ARBA" id="ARBA00004447"/>
    </source>
</evidence>
<keyword evidence="10 13" id="KW-0472">Membrane</keyword>
<keyword evidence="11" id="KW-0325">Glycoprotein</keyword>
<evidence type="ECO:0000256" key="3">
    <source>
        <dbReference type="ARBA" id="ARBA00008919"/>
    </source>
</evidence>
<keyword evidence="6 13" id="KW-0812">Transmembrane</keyword>
<keyword evidence="8 13" id="KW-1133">Transmembrane helix</keyword>
<keyword evidence="12" id="KW-0961">Cell wall biogenesis/degradation</keyword>
<dbReference type="GO" id="GO:0008417">
    <property type="term" value="F:fucosyltransferase activity"/>
    <property type="evidence" value="ECO:0007669"/>
    <property type="project" value="InterPro"/>
</dbReference>
<dbReference type="Proteomes" id="UP000701853">
    <property type="component" value="Chromosome 1"/>
</dbReference>
<keyword evidence="16" id="KW-1185">Reference proteome</keyword>
<comment type="caution">
    <text evidence="15">The sequence shown here is derived from an EMBL/GenBank/DDBJ whole genome shotgun (WGS) entry which is preliminary data.</text>
</comment>
<dbReference type="SUPFAM" id="SSF53756">
    <property type="entry name" value="UDP-Glycosyltransferase/glycogen phosphorylase"/>
    <property type="match status" value="1"/>
</dbReference>
<comment type="subcellular location">
    <subcellularLocation>
        <location evidence="1 13">Golgi apparatus</location>
        <location evidence="1 13">Golgi stack membrane</location>
        <topology evidence="1 13">Single-pass type II membrane protein</topology>
    </subcellularLocation>
</comment>
<evidence type="ECO:0000256" key="2">
    <source>
        <dbReference type="ARBA" id="ARBA00004922"/>
    </source>
</evidence>
<accession>A0A8J6DE73</accession>
<evidence type="ECO:0000256" key="8">
    <source>
        <dbReference type="ARBA" id="ARBA00022989"/>
    </source>
</evidence>
<evidence type="ECO:0000256" key="7">
    <source>
        <dbReference type="ARBA" id="ARBA00022968"/>
    </source>
</evidence>
<dbReference type="EC" id="2.4.1.-" evidence="13"/>
<keyword evidence="4 13" id="KW-0328">Glycosyltransferase</keyword>
<dbReference type="GO" id="GO:0032580">
    <property type="term" value="C:Golgi cisterna membrane"/>
    <property type="evidence" value="ECO:0007669"/>
    <property type="project" value="UniProtKB-SubCell"/>
</dbReference>
<dbReference type="Gene3D" id="3.40.50.11660">
    <property type="entry name" value="Glycosyl transferase family 10, C-terminal domain"/>
    <property type="match status" value="1"/>
</dbReference>
<feature type="domain" description="Fucosyltransferase C-terminal" evidence="14">
    <location>
        <begin position="244"/>
        <end position="409"/>
    </location>
</feature>
<evidence type="ECO:0000256" key="5">
    <source>
        <dbReference type="ARBA" id="ARBA00022679"/>
    </source>
</evidence>
<evidence type="ECO:0000256" key="11">
    <source>
        <dbReference type="ARBA" id="ARBA00023180"/>
    </source>
</evidence>
<dbReference type="FunFam" id="3.40.50.11660:FF:000005">
    <property type="entry name" value="Glycoprotein 3-alpha-L-fucosyltransferase A"/>
    <property type="match status" value="1"/>
</dbReference>
<evidence type="ECO:0000259" key="14">
    <source>
        <dbReference type="Pfam" id="PF00852"/>
    </source>
</evidence>
<reference evidence="15 16" key="1">
    <citation type="journal article" date="2021" name="bioRxiv">
        <title>The Gossypium anomalum genome as a resource for cotton improvement and evolutionary analysis of hybrid incompatibility.</title>
        <authorList>
            <person name="Grover C.E."/>
            <person name="Yuan D."/>
            <person name="Arick M.A."/>
            <person name="Miller E.R."/>
            <person name="Hu G."/>
            <person name="Peterson D.G."/>
            <person name="Wendel J.F."/>
            <person name="Udall J.A."/>
        </authorList>
    </citation>
    <scope>NUCLEOTIDE SEQUENCE [LARGE SCALE GENOMIC DNA]</scope>
    <source>
        <strain evidence="15">JFW-Udall</strain>
        <tissue evidence="15">Leaf</tissue>
    </source>
</reference>
<evidence type="ECO:0000256" key="12">
    <source>
        <dbReference type="ARBA" id="ARBA00023316"/>
    </source>
</evidence>
<dbReference type="InterPro" id="IPR038577">
    <property type="entry name" value="GT10-like_C_sf"/>
</dbReference>
<proteinExistence type="inferred from homology"/>
<dbReference type="InterPro" id="IPR055270">
    <property type="entry name" value="Glyco_tran_10_C"/>
</dbReference>
<dbReference type="PANTHER" id="PTHR11929:SF220">
    <property type="entry name" value="FUCOSYLTRANSFERASE"/>
    <property type="match status" value="1"/>
</dbReference>
<evidence type="ECO:0000256" key="6">
    <source>
        <dbReference type="ARBA" id="ARBA00022692"/>
    </source>
</evidence>
<evidence type="ECO:0000256" key="4">
    <source>
        <dbReference type="ARBA" id="ARBA00022676"/>
    </source>
</evidence>
<dbReference type="Pfam" id="PF00852">
    <property type="entry name" value="Glyco_transf_10"/>
    <property type="match status" value="1"/>
</dbReference>
<organism evidence="15 16">
    <name type="scientific">Gossypium anomalum</name>
    <dbReference type="NCBI Taxonomy" id="47600"/>
    <lineage>
        <taxon>Eukaryota</taxon>
        <taxon>Viridiplantae</taxon>
        <taxon>Streptophyta</taxon>
        <taxon>Embryophyta</taxon>
        <taxon>Tracheophyta</taxon>
        <taxon>Spermatophyta</taxon>
        <taxon>Magnoliopsida</taxon>
        <taxon>eudicotyledons</taxon>
        <taxon>Gunneridae</taxon>
        <taxon>Pentapetalae</taxon>
        <taxon>rosids</taxon>
        <taxon>malvids</taxon>
        <taxon>Malvales</taxon>
        <taxon>Malvaceae</taxon>
        <taxon>Malvoideae</taxon>
        <taxon>Gossypium</taxon>
    </lineage>
</organism>
<dbReference type="OrthoDB" id="427096at2759"/>
<dbReference type="AlphaFoldDB" id="A0A8J6DE73"/>
<feature type="transmembrane region" description="Helical" evidence="13">
    <location>
        <begin position="32"/>
        <end position="53"/>
    </location>
</feature>
<comment type="pathway">
    <text evidence="2">Protein modification; protein glycosylation.</text>
</comment>
<name>A0A8J6DE73_9ROSI</name>
<comment type="similarity">
    <text evidence="3 13">Belongs to the glycosyltransferase 10 family.</text>
</comment>
<protein>
    <recommendedName>
        <fullName evidence="13">Fucosyltransferase</fullName>
        <ecNumber evidence="13">2.4.1.-</ecNumber>
    </recommendedName>
</protein>
<evidence type="ECO:0000256" key="9">
    <source>
        <dbReference type="ARBA" id="ARBA00023034"/>
    </source>
</evidence>
<evidence type="ECO:0000313" key="15">
    <source>
        <dbReference type="EMBL" id="KAG8502013.1"/>
    </source>
</evidence>
<dbReference type="PANTHER" id="PTHR11929">
    <property type="entry name" value="ALPHA- 1,3 -FUCOSYLTRANSFERASE"/>
    <property type="match status" value="1"/>
</dbReference>
<keyword evidence="9 13" id="KW-0333">Golgi apparatus</keyword>
<gene>
    <name evidence="15" type="ORF">CXB51_000186</name>
</gene>
<dbReference type="UniPathway" id="UPA00378"/>
<evidence type="ECO:0000256" key="10">
    <source>
        <dbReference type="ARBA" id="ARBA00023136"/>
    </source>
</evidence>
<dbReference type="EMBL" id="JAHUZN010000001">
    <property type="protein sequence ID" value="KAG8502013.1"/>
    <property type="molecule type" value="Genomic_DNA"/>
</dbReference>
<dbReference type="InterPro" id="IPR001503">
    <property type="entry name" value="Glyco_trans_10"/>
</dbReference>
<evidence type="ECO:0000313" key="16">
    <source>
        <dbReference type="Proteomes" id="UP000701853"/>
    </source>
</evidence>
<keyword evidence="5 13" id="KW-0808">Transferase</keyword>
<keyword evidence="7" id="KW-0735">Signal-anchor</keyword>
<dbReference type="GO" id="GO:0071555">
    <property type="term" value="P:cell wall organization"/>
    <property type="evidence" value="ECO:0007669"/>
    <property type="project" value="UniProtKB-KW"/>
</dbReference>